<dbReference type="GO" id="GO:0005737">
    <property type="term" value="C:cytoplasm"/>
    <property type="evidence" value="ECO:0007669"/>
    <property type="project" value="UniProtKB-SubCell"/>
</dbReference>
<reference evidence="11" key="1">
    <citation type="submission" date="2021-03" db="EMBL/GenBank/DDBJ databases">
        <title>Genomic Encyclopedia of Type Strains, Phase IV (KMG-V): Genome sequencing to study the core and pangenomes of soil and plant-associated prokaryotes.</title>
        <authorList>
            <person name="Whitman W."/>
        </authorList>
    </citation>
    <scope>NUCLEOTIDE SEQUENCE</scope>
    <source>
        <strain evidence="11">C4</strain>
    </source>
</reference>
<dbReference type="AlphaFoldDB" id="A0A8J7RHW0"/>
<dbReference type="PANTHER" id="PTHR32338:SF10">
    <property type="entry name" value="N-ACETYL-GAMMA-GLUTAMYL-PHOSPHATE REDUCTASE, CHLOROPLASTIC-RELATED"/>
    <property type="match status" value="1"/>
</dbReference>
<keyword evidence="2 8" id="KW-0963">Cytoplasm</keyword>
<name>A0A8J7RHW0_METVO</name>
<comment type="catalytic activity">
    <reaction evidence="7 8">
        <text>N-acetyl-L-glutamate 5-semialdehyde + phosphate + NADP(+) = N-acetyl-L-glutamyl 5-phosphate + NADPH + H(+)</text>
        <dbReference type="Rhea" id="RHEA:21588"/>
        <dbReference type="ChEBI" id="CHEBI:15378"/>
        <dbReference type="ChEBI" id="CHEBI:29123"/>
        <dbReference type="ChEBI" id="CHEBI:43474"/>
        <dbReference type="ChEBI" id="CHEBI:57783"/>
        <dbReference type="ChEBI" id="CHEBI:57936"/>
        <dbReference type="ChEBI" id="CHEBI:58349"/>
        <dbReference type="EC" id="1.2.1.38"/>
    </reaction>
</comment>
<evidence type="ECO:0000256" key="9">
    <source>
        <dbReference type="PROSITE-ProRule" id="PRU10010"/>
    </source>
</evidence>
<dbReference type="SUPFAM" id="SSF51735">
    <property type="entry name" value="NAD(P)-binding Rossmann-fold domains"/>
    <property type="match status" value="1"/>
</dbReference>
<evidence type="ECO:0000313" key="11">
    <source>
        <dbReference type="EMBL" id="MBP2201775.1"/>
    </source>
</evidence>
<dbReference type="UniPathway" id="UPA00068">
    <property type="reaction ID" value="UER00108"/>
</dbReference>
<protein>
    <recommendedName>
        <fullName evidence="8">N-acetyl-gamma-glutamyl-phosphate reductase</fullName>
        <shortName evidence="8">AGPR</shortName>
        <ecNumber evidence="8">1.2.1.38</ecNumber>
    </recommendedName>
    <alternativeName>
        <fullName evidence="8">N-acetyl-glutamate semialdehyde dehydrogenase</fullName>
        <shortName evidence="8">NAGSA dehydrogenase</shortName>
    </alternativeName>
</protein>
<comment type="function">
    <text evidence="8">Catalyzes the NADPH-dependent reduction of N-acetyl-5-glutamyl phosphate to yield N-acetyl-L-glutamate 5-semialdehyde.</text>
</comment>
<dbReference type="Gene3D" id="3.30.360.10">
    <property type="entry name" value="Dihydrodipicolinate Reductase, domain 2"/>
    <property type="match status" value="1"/>
</dbReference>
<evidence type="ECO:0000256" key="5">
    <source>
        <dbReference type="ARBA" id="ARBA00022857"/>
    </source>
</evidence>
<comment type="caution">
    <text evidence="11">The sequence shown here is derived from an EMBL/GenBank/DDBJ whole genome shotgun (WGS) entry which is preliminary data.</text>
</comment>
<dbReference type="GO" id="GO:0006526">
    <property type="term" value="P:L-arginine biosynthetic process"/>
    <property type="evidence" value="ECO:0007669"/>
    <property type="project" value="UniProtKB-UniRule"/>
</dbReference>
<dbReference type="InterPro" id="IPR036291">
    <property type="entry name" value="NAD(P)-bd_dom_sf"/>
</dbReference>
<dbReference type="NCBIfam" id="TIGR01850">
    <property type="entry name" value="argC"/>
    <property type="match status" value="1"/>
</dbReference>
<dbReference type="GO" id="GO:0070401">
    <property type="term" value="F:NADP+ binding"/>
    <property type="evidence" value="ECO:0007669"/>
    <property type="project" value="InterPro"/>
</dbReference>
<comment type="pathway">
    <text evidence="1 8">Amino-acid biosynthesis; L-arginine biosynthesis; N(2)-acetyl-L-ornithine from L-glutamate: step 3/4.</text>
</comment>
<evidence type="ECO:0000256" key="4">
    <source>
        <dbReference type="ARBA" id="ARBA00022605"/>
    </source>
</evidence>
<dbReference type="PANTHER" id="PTHR32338">
    <property type="entry name" value="N-ACETYL-GAMMA-GLUTAMYL-PHOSPHATE REDUCTASE, CHLOROPLASTIC-RELATED-RELATED"/>
    <property type="match status" value="1"/>
</dbReference>
<dbReference type="Proteomes" id="UP000740329">
    <property type="component" value="Unassembled WGS sequence"/>
</dbReference>
<dbReference type="GO" id="GO:0051287">
    <property type="term" value="F:NAD binding"/>
    <property type="evidence" value="ECO:0007669"/>
    <property type="project" value="InterPro"/>
</dbReference>
<evidence type="ECO:0000256" key="7">
    <source>
        <dbReference type="ARBA" id="ARBA00050557"/>
    </source>
</evidence>
<dbReference type="InterPro" id="IPR050085">
    <property type="entry name" value="AGPR"/>
</dbReference>
<dbReference type="EC" id="1.2.1.38" evidence="8"/>
<dbReference type="CDD" id="cd17895">
    <property type="entry name" value="AGPR_1_N"/>
    <property type="match status" value="1"/>
</dbReference>
<dbReference type="InterPro" id="IPR000706">
    <property type="entry name" value="AGPR_type-1"/>
</dbReference>
<keyword evidence="6 8" id="KW-0560">Oxidoreductase</keyword>
<keyword evidence="3 8" id="KW-0055">Arginine biosynthesis</keyword>
<dbReference type="Pfam" id="PF01118">
    <property type="entry name" value="Semialdhyde_dh"/>
    <property type="match status" value="1"/>
</dbReference>
<evidence type="ECO:0000259" key="10">
    <source>
        <dbReference type="SMART" id="SM00859"/>
    </source>
</evidence>
<dbReference type="FunFam" id="3.30.360.10:FF:000014">
    <property type="entry name" value="N-acetyl-gamma-glutamyl-phosphate reductase"/>
    <property type="match status" value="1"/>
</dbReference>
<dbReference type="SMART" id="SM00859">
    <property type="entry name" value="Semialdhyde_dh"/>
    <property type="match status" value="1"/>
</dbReference>
<comment type="similarity">
    <text evidence="8">Belongs to the NAGSA dehydrogenase family. Type 1 subfamily.</text>
</comment>
<proteinExistence type="inferred from homology"/>
<keyword evidence="5 8" id="KW-0521">NADP</keyword>
<dbReference type="RefSeq" id="WP_209591274.1">
    <property type="nucleotide sequence ID" value="NZ_JAGGMV010000003.1"/>
</dbReference>
<organism evidence="11 12">
    <name type="scientific">Methanococcus voltae</name>
    <dbReference type="NCBI Taxonomy" id="2188"/>
    <lineage>
        <taxon>Archaea</taxon>
        <taxon>Methanobacteriati</taxon>
        <taxon>Methanobacteriota</taxon>
        <taxon>Methanomada group</taxon>
        <taxon>Methanococci</taxon>
        <taxon>Methanococcales</taxon>
        <taxon>Methanococcaceae</taxon>
        <taxon>Methanococcus</taxon>
    </lineage>
</organism>
<gene>
    <name evidence="8" type="primary">argC</name>
    <name evidence="11" type="ORF">J3E07_001200</name>
</gene>
<evidence type="ECO:0000256" key="6">
    <source>
        <dbReference type="ARBA" id="ARBA00023002"/>
    </source>
</evidence>
<feature type="domain" description="Semialdehyde dehydrogenase NAD-binding" evidence="10">
    <location>
        <begin position="3"/>
        <end position="140"/>
    </location>
</feature>
<dbReference type="PROSITE" id="PS01224">
    <property type="entry name" value="ARGC"/>
    <property type="match status" value="1"/>
</dbReference>
<keyword evidence="4 8" id="KW-0028">Amino-acid biosynthesis</keyword>
<sequence>MVSVSIIGGTGYTGSELLRLLANHSKIEAIEHITSRKESGNSILKIHPHLKSMGYDNLCFEDIALDKIDSDVVFCATPHGASMNIVPKLHEKGIKVIDLSGDYRFEDISMYEEWYNLKHTGKLNAVYGLPELHRELIKKADLIANPGCFPTGAILSIAPLVEKGIIEERVIFDSKTGVSGAGVEPSQTTHYPNVNENIKPYKITNHRHTPEIEKELNKLVEVSNKPVKVSFTPHLAPFTRGILTTAHIYLKENSLDITQAEIVEIYTKFYKKEHFVRVYDEEMVSLTGVRGSNFCDIAGFEIDRNGRLVMVSAIDNLVKGASGQAIQNMNIILGFDEKEGINYCGLKP</sequence>
<evidence type="ECO:0000256" key="3">
    <source>
        <dbReference type="ARBA" id="ARBA00022571"/>
    </source>
</evidence>
<dbReference type="InterPro" id="IPR000534">
    <property type="entry name" value="Semialdehyde_DH_NAD-bd"/>
</dbReference>
<dbReference type="HAMAP" id="MF_00150">
    <property type="entry name" value="ArgC_type1"/>
    <property type="match status" value="1"/>
</dbReference>
<comment type="subcellular location">
    <subcellularLocation>
        <location evidence="8">Cytoplasm</location>
    </subcellularLocation>
</comment>
<evidence type="ECO:0000313" key="12">
    <source>
        <dbReference type="Proteomes" id="UP000740329"/>
    </source>
</evidence>
<dbReference type="EMBL" id="JAGGMV010000003">
    <property type="protein sequence ID" value="MBP2201775.1"/>
    <property type="molecule type" value="Genomic_DNA"/>
</dbReference>
<accession>A0A8J7RHW0</accession>
<evidence type="ECO:0000256" key="1">
    <source>
        <dbReference type="ARBA" id="ARBA00004862"/>
    </source>
</evidence>
<dbReference type="Pfam" id="PF22698">
    <property type="entry name" value="Semialdhyde_dhC_1"/>
    <property type="match status" value="1"/>
</dbReference>
<evidence type="ECO:0000256" key="8">
    <source>
        <dbReference type="HAMAP-Rule" id="MF_00150"/>
    </source>
</evidence>
<dbReference type="InterPro" id="IPR058924">
    <property type="entry name" value="AGPR_dimerisation_dom"/>
</dbReference>
<feature type="active site" evidence="8 9">
    <location>
        <position position="148"/>
    </location>
</feature>
<dbReference type="CDD" id="cd23934">
    <property type="entry name" value="AGPR_1_C"/>
    <property type="match status" value="1"/>
</dbReference>
<dbReference type="InterPro" id="IPR023013">
    <property type="entry name" value="AGPR_AS"/>
</dbReference>
<dbReference type="Gene3D" id="3.40.50.720">
    <property type="entry name" value="NAD(P)-binding Rossmann-like Domain"/>
    <property type="match status" value="1"/>
</dbReference>
<evidence type="ECO:0000256" key="2">
    <source>
        <dbReference type="ARBA" id="ARBA00022490"/>
    </source>
</evidence>
<dbReference type="SUPFAM" id="SSF55347">
    <property type="entry name" value="Glyceraldehyde-3-phosphate dehydrogenase-like, C-terminal domain"/>
    <property type="match status" value="1"/>
</dbReference>
<dbReference type="GO" id="GO:0003942">
    <property type="term" value="F:N-acetyl-gamma-glutamyl-phosphate reductase activity"/>
    <property type="evidence" value="ECO:0007669"/>
    <property type="project" value="UniProtKB-UniRule"/>
</dbReference>